<sequence>MPPYTKMTAAIACIAMLALDYPLKALANDDDQSTIIVNLSGLDLTTAAGHADAERRIARAAARIAGEPTPGDLQGGIAYAARRDDIARTADLRLDRLIARAQPPRNYGVVSLTAPTRS</sequence>
<dbReference type="InterPro" id="IPR030972">
    <property type="entry name" value="UrcA_uranyl"/>
</dbReference>
<proteinExistence type="predicted"/>
<comment type="caution">
    <text evidence="2">The sequence shown here is derived from an EMBL/GenBank/DDBJ whole genome shotgun (WGS) entry which is preliminary data.</text>
</comment>
<dbReference type="Proteomes" id="UP000305654">
    <property type="component" value="Unassembled WGS sequence"/>
</dbReference>
<organism evidence="2 3">
    <name type="scientific">Lichenicoccus roseus</name>
    <dbReference type="NCBI Taxonomy" id="2683649"/>
    <lineage>
        <taxon>Bacteria</taxon>
        <taxon>Pseudomonadati</taxon>
        <taxon>Pseudomonadota</taxon>
        <taxon>Alphaproteobacteria</taxon>
        <taxon>Acetobacterales</taxon>
        <taxon>Acetobacteraceae</taxon>
        <taxon>Lichenicoccus</taxon>
    </lineage>
</organism>
<feature type="chain" id="PRO_5024399169" evidence="1">
    <location>
        <begin position="28"/>
        <end position="118"/>
    </location>
</feature>
<dbReference type="EMBL" id="VCDI01000007">
    <property type="protein sequence ID" value="TLU71364.1"/>
    <property type="molecule type" value="Genomic_DNA"/>
</dbReference>
<dbReference type="NCBIfam" id="TIGR04433">
    <property type="entry name" value="UrcA_uranyl"/>
    <property type="match status" value="1"/>
</dbReference>
<dbReference type="RefSeq" id="WP_138327401.1">
    <property type="nucleotide sequence ID" value="NZ_VCDI01000007.1"/>
</dbReference>
<keyword evidence="3" id="KW-1185">Reference proteome</keyword>
<evidence type="ECO:0000256" key="1">
    <source>
        <dbReference type="SAM" id="SignalP"/>
    </source>
</evidence>
<evidence type="ECO:0000313" key="3">
    <source>
        <dbReference type="Proteomes" id="UP000305654"/>
    </source>
</evidence>
<protein>
    <submittedName>
        <fullName evidence="2">UrcA family protein</fullName>
    </submittedName>
</protein>
<dbReference type="AlphaFoldDB" id="A0A5R9J155"/>
<evidence type="ECO:0000313" key="2">
    <source>
        <dbReference type="EMBL" id="TLU71364.1"/>
    </source>
</evidence>
<keyword evidence="1" id="KW-0732">Signal</keyword>
<gene>
    <name evidence="2" type="ORF">FE263_17885</name>
</gene>
<reference evidence="2 3" key="1">
    <citation type="submission" date="2019-05" db="EMBL/GenBank/DDBJ databases">
        <authorList>
            <person name="Pankratov T."/>
            <person name="Grouzdev D."/>
        </authorList>
    </citation>
    <scope>NUCLEOTIDE SEQUENCE [LARGE SCALE GENOMIC DNA]</scope>
    <source>
        <strain evidence="2 3">KEBCLARHB70R</strain>
    </source>
</reference>
<accession>A0A5R9J155</accession>
<name>A0A5R9J155_9PROT</name>
<feature type="signal peptide" evidence="1">
    <location>
        <begin position="1"/>
        <end position="27"/>
    </location>
</feature>